<proteinExistence type="inferred from homology"/>
<evidence type="ECO:0000256" key="6">
    <source>
        <dbReference type="ARBA" id="ARBA00029466"/>
    </source>
</evidence>
<keyword evidence="1" id="KW-0540">Nuclease</keyword>
<dbReference type="InterPro" id="IPR011335">
    <property type="entry name" value="Restrct_endonuc-II-like"/>
</dbReference>
<dbReference type="GO" id="GO:0004519">
    <property type="term" value="F:endonuclease activity"/>
    <property type="evidence" value="ECO:0007669"/>
    <property type="project" value="UniProtKB-KW"/>
</dbReference>
<evidence type="ECO:0000256" key="2">
    <source>
        <dbReference type="ARBA" id="ARBA00022759"/>
    </source>
</evidence>
<dbReference type="RefSeq" id="WP_121587868.1">
    <property type="nucleotide sequence ID" value="NZ_LR134442.1"/>
</dbReference>
<dbReference type="NCBIfam" id="TIGR00632">
    <property type="entry name" value="vsr"/>
    <property type="match status" value="1"/>
</dbReference>
<evidence type="ECO:0000313" key="8">
    <source>
        <dbReference type="Proteomes" id="UP000279336"/>
    </source>
</evidence>
<dbReference type="GO" id="GO:0006298">
    <property type="term" value="P:mismatch repair"/>
    <property type="evidence" value="ECO:0007669"/>
    <property type="project" value="InterPro"/>
</dbReference>
<evidence type="ECO:0000256" key="1">
    <source>
        <dbReference type="ARBA" id="ARBA00022722"/>
    </source>
</evidence>
<evidence type="ECO:0000313" key="7">
    <source>
        <dbReference type="EMBL" id="RLP13126.1"/>
    </source>
</evidence>
<protein>
    <submittedName>
        <fullName evidence="7">Very short patch repair endonuclease</fullName>
    </submittedName>
</protein>
<organism evidence="7 8">
    <name type="scientific">Propionibacterium australiense</name>
    <dbReference type="NCBI Taxonomy" id="119981"/>
    <lineage>
        <taxon>Bacteria</taxon>
        <taxon>Bacillati</taxon>
        <taxon>Actinomycetota</taxon>
        <taxon>Actinomycetes</taxon>
        <taxon>Propionibacteriales</taxon>
        <taxon>Propionibacteriaceae</taxon>
        <taxon>Propionibacterium</taxon>
    </lineage>
</organism>
<comment type="caution">
    <text evidence="7">The sequence shown here is derived from an EMBL/GenBank/DDBJ whole genome shotgun (WGS) entry which is preliminary data.</text>
</comment>
<keyword evidence="3" id="KW-0227">DNA damage</keyword>
<reference evidence="7 8" key="1">
    <citation type="submission" date="2018-10" db="EMBL/GenBank/DDBJ databases">
        <title>Propionibacterium australiense Genome Sequencing and Assembly.</title>
        <authorList>
            <person name="Bernier A.-M."/>
            <person name="Bernard K."/>
        </authorList>
    </citation>
    <scope>NUCLEOTIDE SEQUENCE [LARGE SCALE GENOMIC DNA]</scope>
    <source>
        <strain evidence="7 8">NML98A078</strain>
    </source>
</reference>
<dbReference type="Gene3D" id="3.40.960.10">
    <property type="entry name" value="VSR Endonuclease"/>
    <property type="match status" value="1"/>
</dbReference>
<dbReference type="EMBL" id="RCIW01000001">
    <property type="protein sequence ID" value="RLP13126.1"/>
    <property type="molecule type" value="Genomic_DNA"/>
</dbReference>
<dbReference type="Proteomes" id="UP000279336">
    <property type="component" value="Unassembled WGS sequence"/>
</dbReference>
<evidence type="ECO:0000256" key="3">
    <source>
        <dbReference type="ARBA" id="ARBA00022763"/>
    </source>
</evidence>
<sequence>METQPRTGTEPELELRKLLFAEGLRYRVNYPVPGKPRRTIDIAFPGRKVAVFVDGCFWHSCPEHAVEPRHNGGWWREKLARNVARDEETTRILEDQGWSVIRLWEHLPAREAATLVKAAVVEG</sequence>
<dbReference type="REBASE" id="299371">
    <property type="entry name" value="V.Pau078ORF765P"/>
</dbReference>
<dbReference type="AlphaFoldDB" id="A0A8B3FTH6"/>
<evidence type="ECO:0000256" key="5">
    <source>
        <dbReference type="ARBA" id="ARBA00023204"/>
    </source>
</evidence>
<accession>A0A8B3FTH6</accession>
<gene>
    <name evidence="7" type="ORF">D7U36_00770</name>
</gene>
<keyword evidence="4" id="KW-0378">Hydrolase</keyword>
<dbReference type="InterPro" id="IPR004603">
    <property type="entry name" value="DNA_mismatch_endonuc_vsr"/>
</dbReference>
<dbReference type="Pfam" id="PF03852">
    <property type="entry name" value="Vsr"/>
    <property type="match status" value="1"/>
</dbReference>
<dbReference type="OrthoDB" id="9801520at2"/>
<name>A0A8B3FTH6_9ACTN</name>
<keyword evidence="2 7" id="KW-0255">Endonuclease</keyword>
<dbReference type="GO" id="GO:0016787">
    <property type="term" value="F:hydrolase activity"/>
    <property type="evidence" value="ECO:0007669"/>
    <property type="project" value="UniProtKB-KW"/>
</dbReference>
<dbReference type="SUPFAM" id="SSF52980">
    <property type="entry name" value="Restriction endonuclease-like"/>
    <property type="match status" value="1"/>
</dbReference>
<evidence type="ECO:0000256" key="4">
    <source>
        <dbReference type="ARBA" id="ARBA00022801"/>
    </source>
</evidence>
<keyword evidence="5" id="KW-0234">DNA repair</keyword>
<comment type="similarity">
    <text evidence="6">Belongs to the Vsr family.</text>
</comment>
<dbReference type="CDD" id="cd00221">
    <property type="entry name" value="Vsr"/>
    <property type="match status" value="1"/>
</dbReference>